<reference evidence="2 3" key="1">
    <citation type="submission" date="2019-11" db="EMBL/GenBank/DDBJ databases">
        <title>Whole genome sequence of Oryza granulata.</title>
        <authorList>
            <person name="Li W."/>
        </authorList>
    </citation>
    <scope>NUCLEOTIDE SEQUENCE [LARGE SCALE GENOMIC DNA]</scope>
    <source>
        <strain evidence="3">cv. Menghai</strain>
        <tissue evidence="2">Leaf</tissue>
    </source>
</reference>
<name>A0A6G1E5Z7_9ORYZ</name>
<keyword evidence="3" id="KW-1185">Reference proteome</keyword>
<keyword evidence="1" id="KW-0732">Signal</keyword>
<evidence type="ECO:0000256" key="1">
    <source>
        <dbReference type="SAM" id="SignalP"/>
    </source>
</evidence>
<dbReference type="EMBL" id="SPHZ02000005">
    <property type="protein sequence ID" value="KAF0920200.1"/>
    <property type="molecule type" value="Genomic_DNA"/>
</dbReference>
<feature type="chain" id="PRO_5026344046" evidence="1">
    <location>
        <begin position="33"/>
        <end position="69"/>
    </location>
</feature>
<evidence type="ECO:0000313" key="3">
    <source>
        <dbReference type="Proteomes" id="UP000479710"/>
    </source>
</evidence>
<gene>
    <name evidence="2" type="ORF">E2562_034015</name>
</gene>
<dbReference type="OrthoDB" id="690639at2759"/>
<accession>A0A6G1E5Z7</accession>
<protein>
    <submittedName>
        <fullName evidence="2">Uncharacterized protein</fullName>
    </submittedName>
</protein>
<dbReference type="Proteomes" id="UP000479710">
    <property type="component" value="Unassembled WGS sequence"/>
</dbReference>
<organism evidence="2 3">
    <name type="scientific">Oryza meyeriana var. granulata</name>
    <dbReference type="NCBI Taxonomy" id="110450"/>
    <lineage>
        <taxon>Eukaryota</taxon>
        <taxon>Viridiplantae</taxon>
        <taxon>Streptophyta</taxon>
        <taxon>Embryophyta</taxon>
        <taxon>Tracheophyta</taxon>
        <taxon>Spermatophyta</taxon>
        <taxon>Magnoliopsida</taxon>
        <taxon>Liliopsida</taxon>
        <taxon>Poales</taxon>
        <taxon>Poaceae</taxon>
        <taxon>BOP clade</taxon>
        <taxon>Oryzoideae</taxon>
        <taxon>Oryzeae</taxon>
        <taxon>Oryzinae</taxon>
        <taxon>Oryza</taxon>
        <taxon>Oryza meyeriana</taxon>
    </lineage>
</organism>
<feature type="signal peptide" evidence="1">
    <location>
        <begin position="1"/>
        <end position="32"/>
    </location>
</feature>
<dbReference type="AlphaFoldDB" id="A0A6G1E5Z7"/>
<evidence type="ECO:0000313" key="2">
    <source>
        <dbReference type="EMBL" id="KAF0920200.1"/>
    </source>
</evidence>
<sequence>MGLIAGVGINRERWCAWKLALAWLASVYPATASDGGDVRTMPMPPPAAVISGTRMERLMRSVPSPGVGH</sequence>
<proteinExistence type="predicted"/>
<comment type="caution">
    <text evidence="2">The sequence shown here is derived from an EMBL/GenBank/DDBJ whole genome shotgun (WGS) entry which is preliminary data.</text>
</comment>